<comment type="similarity">
    <text evidence="2">Belongs to the fimbrial protein family.</text>
</comment>
<dbReference type="AlphaFoldDB" id="A0A4R6EYK5"/>
<keyword evidence="3 5" id="KW-0732">Signal</keyword>
<feature type="chain" id="PRO_5020185770" evidence="5">
    <location>
        <begin position="24"/>
        <end position="177"/>
    </location>
</feature>
<dbReference type="InterPro" id="IPR036937">
    <property type="entry name" value="Adhesion_dom_fimbrial_sf"/>
</dbReference>
<comment type="caution">
    <text evidence="7">The sequence shown here is derived from an EMBL/GenBank/DDBJ whole genome shotgun (WGS) entry which is preliminary data.</text>
</comment>
<dbReference type="GO" id="GO:0043709">
    <property type="term" value="P:cell adhesion involved in single-species biofilm formation"/>
    <property type="evidence" value="ECO:0007669"/>
    <property type="project" value="TreeGrafter"/>
</dbReference>
<dbReference type="PANTHER" id="PTHR33420:SF3">
    <property type="entry name" value="FIMBRIAL SUBUNIT ELFA"/>
    <property type="match status" value="1"/>
</dbReference>
<dbReference type="OrthoDB" id="6466381at2"/>
<dbReference type="PANTHER" id="PTHR33420">
    <property type="entry name" value="FIMBRIAL SUBUNIT ELFA-RELATED"/>
    <property type="match status" value="1"/>
</dbReference>
<evidence type="ECO:0000313" key="8">
    <source>
        <dbReference type="Proteomes" id="UP000295530"/>
    </source>
</evidence>
<keyword evidence="4" id="KW-0281">Fimbrium</keyword>
<sequence length="177" mass="17849">MKKNLIAIAVLATSVFGVASATAADGQVNFTGEIIDTPCVAVNTPSNPLEVKLGKVGKTAFTGAGSTAAATKFTLQLTDCPATVSTASVKFDGTSDAGNNSVLALTQESGVATGVGIQLSDDANTVVPLFTASKAYALQTGVGVMNDLDFVARYIATSDNVTAGPANSMASFTINYN</sequence>
<organism evidence="7 8">
    <name type="scientific">Scandinavium goeteborgense</name>
    <dbReference type="NCBI Taxonomy" id="1851514"/>
    <lineage>
        <taxon>Bacteria</taxon>
        <taxon>Pseudomonadati</taxon>
        <taxon>Pseudomonadota</taxon>
        <taxon>Gammaproteobacteria</taxon>
        <taxon>Enterobacterales</taxon>
        <taxon>Enterobacteriaceae</taxon>
        <taxon>Scandinavium</taxon>
    </lineage>
</organism>
<dbReference type="InterPro" id="IPR050263">
    <property type="entry name" value="Bact_Fimbrial_Adh_Pro"/>
</dbReference>
<dbReference type="Proteomes" id="UP000295530">
    <property type="component" value="Unassembled WGS sequence"/>
</dbReference>
<comment type="subcellular location">
    <subcellularLocation>
        <location evidence="1">Fimbrium</location>
    </subcellularLocation>
</comment>
<evidence type="ECO:0000256" key="2">
    <source>
        <dbReference type="ARBA" id="ARBA00006671"/>
    </source>
</evidence>
<evidence type="ECO:0000256" key="3">
    <source>
        <dbReference type="ARBA" id="ARBA00022729"/>
    </source>
</evidence>
<feature type="signal peptide" evidence="5">
    <location>
        <begin position="1"/>
        <end position="23"/>
    </location>
</feature>
<dbReference type="Pfam" id="PF00419">
    <property type="entry name" value="Fimbrial"/>
    <property type="match status" value="1"/>
</dbReference>
<dbReference type="GO" id="GO:0009289">
    <property type="term" value="C:pilus"/>
    <property type="evidence" value="ECO:0007669"/>
    <property type="project" value="UniProtKB-SubCell"/>
</dbReference>
<dbReference type="InterPro" id="IPR000259">
    <property type="entry name" value="Adhesion_dom_fimbrial"/>
</dbReference>
<evidence type="ECO:0000256" key="1">
    <source>
        <dbReference type="ARBA" id="ARBA00004561"/>
    </source>
</evidence>
<feature type="domain" description="Fimbrial-type adhesion" evidence="6">
    <location>
        <begin position="29"/>
        <end position="176"/>
    </location>
</feature>
<gene>
    <name evidence="7" type="ORF">EC847_101349</name>
</gene>
<proteinExistence type="inferred from homology"/>
<evidence type="ECO:0000256" key="4">
    <source>
        <dbReference type="ARBA" id="ARBA00023263"/>
    </source>
</evidence>
<protein>
    <submittedName>
        <fullName evidence="7">Major type 1 subunit fimbrin (Pilin)</fullName>
    </submittedName>
</protein>
<dbReference type="SUPFAM" id="SSF49401">
    <property type="entry name" value="Bacterial adhesins"/>
    <property type="match status" value="1"/>
</dbReference>
<reference evidence="7 8" key="1">
    <citation type="submission" date="2019-03" db="EMBL/GenBank/DDBJ databases">
        <title>Genomic analyses of the natural microbiome of Caenorhabditis elegans.</title>
        <authorList>
            <person name="Samuel B."/>
        </authorList>
    </citation>
    <scope>NUCLEOTIDE SEQUENCE [LARGE SCALE GENOMIC DNA]</scope>
    <source>
        <strain evidence="7 8">BIGb0156</strain>
    </source>
</reference>
<accession>A0A4R6EYK5</accession>
<keyword evidence="8" id="KW-1185">Reference proteome</keyword>
<dbReference type="RefSeq" id="WP_133459981.1">
    <property type="nucleotide sequence ID" value="NZ_SNVX01000001.1"/>
</dbReference>
<dbReference type="EMBL" id="SNVX01000001">
    <property type="protein sequence ID" value="TDN64422.1"/>
    <property type="molecule type" value="Genomic_DNA"/>
</dbReference>
<evidence type="ECO:0000256" key="5">
    <source>
        <dbReference type="SAM" id="SignalP"/>
    </source>
</evidence>
<evidence type="ECO:0000313" key="7">
    <source>
        <dbReference type="EMBL" id="TDN64422.1"/>
    </source>
</evidence>
<name>A0A4R6EYK5_SCAGO</name>
<dbReference type="Gene3D" id="2.60.40.1090">
    <property type="entry name" value="Fimbrial-type adhesion domain"/>
    <property type="match status" value="1"/>
</dbReference>
<evidence type="ECO:0000259" key="6">
    <source>
        <dbReference type="Pfam" id="PF00419"/>
    </source>
</evidence>
<dbReference type="InterPro" id="IPR008966">
    <property type="entry name" value="Adhesion_dom_sf"/>
</dbReference>